<evidence type="ECO:0000313" key="6">
    <source>
        <dbReference type="EMBL" id="KGQ71597.1"/>
    </source>
</evidence>
<comment type="caution">
    <text evidence="6">The sequence shown here is derived from an EMBL/GenBank/DDBJ whole genome shotgun (WGS) entry which is preliminary data.</text>
</comment>
<accession>A0A0A3AV31</accession>
<evidence type="ECO:0000313" key="7">
    <source>
        <dbReference type="Proteomes" id="UP000030380"/>
    </source>
</evidence>
<feature type="signal peptide" evidence="4">
    <location>
        <begin position="1"/>
        <end position="18"/>
    </location>
</feature>
<evidence type="ECO:0000256" key="3">
    <source>
        <dbReference type="ARBA" id="ARBA00022729"/>
    </source>
</evidence>
<feature type="domain" description="Periplasmic binding protein" evidence="5">
    <location>
        <begin position="24"/>
        <end position="268"/>
    </location>
</feature>
<keyword evidence="3 4" id="KW-0732">Signal</keyword>
<evidence type="ECO:0000256" key="1">
    <source>
        <dbReference type="ARBA" id="ARBA00004196"/>
    </source>
</evidence>
<dbReference type="SUPFAM" id="SSF53822">
    <property type="entry name" value="Periplasmic binding protein-like I"/>
    <property type="match status" value="1"/>
</dbReference>
<gene>
    <name evidence="6" type="ORF">OA57_00595</name>
</gene>
<dbReference type="OrthoDB" id="9773673at2"/>
<dbReference type="InterPro" id="IPR025997">
    <property type="entry name" value="SBP_2_dom"/>
</dbReference>
<keyword evidence="7" id="KW-1185">Reference proteome</keyword>
<dbReference type="PANTHER" id="PTHR46847">
    <property type="entry name" value="D-ALLOSE-BINDING PERIPLASMIC PROTEIN-RELATED"/>
    <property type="match status" value="1"/>
</dbReference>
<proteinExistence type="inferred from homology"/>
<dbReference type="InterPro" id="IPR028082">
    <property type="entry name" value="Peripla_BP_I"/>
</dbReference>
<sequence>MKKLVLLLGATLALNVAAKDEFVTFSSPSLYSPFQIKMSQAATEAGKQLNFKMQVLDGQDSSTKQVSDVDNAVTRGAKAILIAPNDVNAIASAVEDALDAGVIVATVDRKVSSSQNIPHFGANNYLGGQKIAQEVKAKFPDGANIILLTGQPGSTSNIERTQGIRDELKSYGDGYKILVDQTGNWLRSEGLRIVESVLPTLPVKPDVILSANDDMAMGAIEALRALGYKAGDIMVTGFDAGPEALSRIQDDWLYVTADQRPSYAVSTALGQIAGKLRHGTDIQGLDFAPMIIKKENVTEAERIVELKE</sequence>
<dbReference type="Pfam" id="PF13407">
    <property type="entry name" value="Peripla_BP_4"/>
    <property type="match status" value="1"/>
</dbReference>
<comment type="similarity">
    <text evidence="2">Belongs to the bacterial solute-binding protein 2 family.</text>
</comment>
<organism evidence="6 7">
    <name type="scientific">Chelonobacter oris</name>
    <dbReference type="NCBI Taxonomy" id="505317"/>
    <lineage>
        <taxon>Bacteria</taxon>
        <taxon>Pseudomonadati</taxon>
        <taxon>Pseudomonadota</taxon>
        <taxon>Gammaproteobacteria</taxon>
        <taxon>Pasteurellales</taxon>
        <taxon>Pasteurellaceae</taxon>
        <taxon>Chelonobacter</taxon>
    </lineage>
</organism>
<evidence type="ECO:0000256" key="4">
    <source>
        <dbReference type="SAM" id="SignalP"/>
    </source>
</evidence>
<name>A0A0A3AV31_9PAST</name>
<dbReference type="GO" id="GO:0030313">
    <property type="term" value="C:cell envelope"/>
    <property type="evidence" value="ECO:0007669"/>
    <property type="project" value="UniProtKB-SubCell"/>
</dbReference>
<dbReference type="RefSeq" id="WP_034612055.1">
    <property type="nucleotide sequence ID" value="NZ_JSUM01000001.1"/>
</dbReference>
<dbReference type="GO" id="GO:0055085">
    <property type="term" value="P:transmembrane transport"/>
    <property type="evidence" value="ECO:0007669"/>
    <property type="project" value="UniProtKB-ARBA"/>
</dbReference>
<reference evidence="6 7" key="1">
    <citation type="submission" date="2014-11" db="EMBL/GenBank/DDBJ databases">
        <title>Draft genome sequence of Chelonobacter oris 1662T, associated with respiratory disease in Hermann's Tortoises.</title>
        <authorList>
            <person name="Kudirkiene E."/>
            <person name="Hansen M.J."/>
            <person name="Bojesen A.M."/>
        </authorList>
    </citation>
    <scope>NUCLEOTIDE SEQUENCE [LARGE SCALE GENOMIC DNA]</scope>
    <source>
        <strain evidence="6 7">1662</strain>
    </source>
</reference>
<dbReference type="EMBL" id="JSUM01000001">
    <property type="protein sequence ID" value="KGQ71597.1"/>
    <property type="molecule type" value="Genomic_DNA"/>
</dbReference>
<evidence type="ECO:0000259" key="5">
    <source>
        <dbReference type="Pfam" id="PF13407"/>
    </source>
</evidence>
<protein>
    <submittedName>
        <fullName evidence="6">Sugar ABC transporter substrate-binding protein</fullName>
    </submittedName>
</protein>
<dbReference type="Proteomes" id="UP000030380">
    <property type="component" value="Unassembled WGS sequence"/>
</dbReference>
<dbReference type="GO" id="GO:0030246">
    <property type="term" value="F:carbohydrate binding"/>
    <property type="evidence" value="ECO:0007669"/>
    <property type="project" value="UniProtKB-ARBA"/>
</dbReference>
<dbReference type="PANTHER" id="PTHR46847:SF1">
    <property type="entry name" value="D-ALLOSE-BINDING PERIPLASMIC PROTEIN-RELATED"/>
    <property type="match status" value="1"/>
</dbReference>
<dbReference type="STRING" id="505317.OA57_00595"/>
<comment type="subcellular location">
    <subcellularLocation>
        <location evidence="1">Cell envelope</location>
    </subcellularLocation>
</comment>
<evidence type="ECO:0000256" key="2">
    <source>
        <dbReference type="ARBA" id="ARBA00007639"/>
    </source>
</evidence>
<dbReference type="AlphaFoldDB" id="A0A0A3AV31"/>
<dbReference type="Gene3D" id="3.40.50.2300">
    <property type="match status" value="2"/>
</dbReference>
<feature type="chain" id="PRO_5001997820" evidence="4">
    <location>
        <begin position="19"/>
        <end position="308"/>
    </location>
</feature>